<feature type="transmembrane region" description="Helical" evidence="2">
    <location>
        <begin position="75"/>
        <end position="93"/>
    </location>
</feature>
<proteinExistence type="predicted"/>
<feature type="region of interest" description="Disordered" evidence="1">
    <location>
        <begin position="254"/>
        <end position="285"/>
    </location>
</feature>
<organism evidence="3 4">
    <name type="scientific">Candidatus Cetobacterium colombiensis</name>
    <dbReference type="NCBI Taxonomy" id="3073100"/>
    <lineage>
        <taxon>Bacteria</taxon>
        <taxon>Fusobacteriati</taxon>
        <taxon>Fusobacteriota</taxon>
        <taxon>Fusobacteriia</taxon>
        <taxon>Fusobacteriales</taxon>
        <taxon>Fusobacteriaceae</taxon>
        <taxon>Cetobacterium</taxon>
    </lineage>
</organism>
<feature type="transmembrane region" description="Helical" evidence="2">
    <location>
        <begin position="140"/>
        <end position="161"/>
    </location>
</feature>
<protein>
    <recommendedName>
        <fullName evidence="5">DNA translocase FtsK 4TM region domain-containing protein</fullName>
    </recommendedName>
</protein>
<dbReference type="EMBL" id="JAVIKH010000004">
    <property type="protein sequence ID" value="MDX8335767.1"/>
    <property type="molecule type" value="Genomic_DNA"/>
</dbReference>
<comment type="caution">
    <text evidence="3">The sequence shown here is derived from an EMBL/GenBank/DDBJ whole genome shotgun (WGS) entry which is preliminary data.</text>
</comment>
<keyword evidence="2" id="KW-1133">Transmembrane helix</keyword>
<evidence type="ECO:0008006" key="5">
    <source>
        <dbReference type="Google" id="ProtNLM"/>
    </source>
</evidence>
<feature type="transmembrane region" description="Helical" evidence="2">
    <location>
        <begin position="43"/>
        <end position="63"/>
    </location>
</feature>
<evidence type="ECO:0000313" key="4">
    <source>
        <dbReference type="Proteomes" id="UP001279681"/>
    </source>
</evidence>
<keyword evidence="2" id="KW-0472">Membrane</keyword>
<keyword evidence="2" id="KW-0812">Transmembrane</keyword>
<sequence>MKKIKWIFNMKNVYMISLIYFFLGYFYPSFFKINNIYTYLKEYLGIYEKLLWIFLAGYGFSMFMKNPNKRVVLKTRLIFLIILGVATGYLYLLNNLKELNEVSMEKIQEFVIQVGLLNINLGYIELYTFLKILPKVRVDIFTGGLIFLIFISLVVICGKMIRKSILSIINFFRRIINHVKEQRRLKAEKIRMEKQAKLEKDIYDEICNIQKIYQEKDILEEEKDLIIETTTNEILEDEIFEPLLEETEVEEFEEKIEEEIDNSNEISDEKAERKEERNDISIQIS</sequence>
<keyword evidence="4" id="KW-1185">Reference proteome</keyword>
<dbReference type="RefSeq" id="WP_320313172.1">
    <property type="nucleotide sequence ID" value="NZ_JAVIKH010000004.1"/>
</dbReference>
<dbReference type="Proteomes" id="UP001279681">
    <property type="component" value="Unassembled WGS sequence"/>
</dbReference>
<reference evidence="4" key="1">
    <citation type="submission" date="2023-07" db="EMBL/GenBank/DDBJ databases">
        <authorList>
            <person name="Colorado M.A."/>
            <person name="Villamil L.M."/>
            <person name="Melo J.F."/>
            <person name="Rodriguez J.A."/>
            <person name="Ruiz R.Y."/>
        </authorList>
    </citation>
    <scope>NUCLEOTIDE SEQUENCE [LARGE SCALE GENOMIC DNA]</scope>
    <source>
        <strain evidence="4">C33</strain>
    </source>
</reference>
<feature type="compositionally biased region" description="Basic and acidic residues" evidence="1">
    <location>
        <begin position="267"/>
        <end position="279"/>
    </location>
</feature>
<evidence type="ECO:0000313" key="3">
    <source>
        <dbReference type="EMBL" id="MDX8335767.1"/>
    </source>
</evidence>
<evidence type="ECO:0000256" key="1">
    <source>
        <dbReference type="SAM" id="MobiDB-lite"/>
    </source>
</evidence>
<name>A0ABU4W9S3_9FUSO</name>
<accession>A0ABU4W9S3</accession>
<gene>
    <name evidence="3" type="ORF">RFV38_04520</name>
</gene>
<feature type="transmembrane region" description="Helical" evidence="2">
    <location>
        <begin position="12"/>
        <end position="31"/>
    </location>
</feature>
<evidence type="ECO:0000256" key="2">
    <source>
        <dbReference type="SAM" id="Phobius"/>
    </source>
</evidence>